<organism evidence="1 2">
    <name type="scientific">Meripilus lineatus</name>
    <dbReference type="NCBI Taxonomy" id="2056292"/>
    <lineage>
        <taxon>Eukaryota</taxon>
        <taxon>Fungi</taxon>
        <taxon>Dikarya</taxon>
        <taxon>Basidiomycota</taxon>
        <taxon>Agaricomycotina</taxon>
        <taxon>Agaricomycetes</taxon>
        <taxon>Polyporales</taxon>
        <taxon>Meripilaceae</taxon>
        <taxon>Meripilus</taxon>
    </lineage>
</organism>
<dbReference type="Proteomes" id="UP001212997">
    <property type="component" value="Unassembled WGS sequence"/>
</dbReference>
<dbReference type="EMBL" id="JANAWD010001655">
    <property type="protein sequence ID" value="KAJ3472945.1"/>
    <property type="molecule type" value="Genomic_DNA"/>
</dbReference>
<dbReference type="AlphaFoldDB" id="A0AAD5UNG0"/>
<name>A0AAD5UNG0_9APHY</name>
<comment type="caution">
    <text evidence="1">The sequence shown here is derived from an EMBL/GenBank/DDBJ whole genome shotgun (WGS) entry which is preliminary data.</text>
</comment>
<sequence length="234" mass="26350">MLAWREDVRQIEYDVADSAGYYWVMNKANYEADRASSNVRRSFVLHTTSQQRPGQRFSYYENVSFRRVSCLINLPGHLDRDDPRLNGLVDRYHAHAYAQVLLLDQPVFPDASGVPQFLPEDYQVKADDERKGTSDTADHLDVDLPAGMQRYAIPMQGCAIDFIAQKGGDARAYTGSSGPYGYFSHGSSDIEIGYDTRDVSETPGKKLQTTAELALLEVLKLVRSIRFIPADDDE</sequence>
<evidence type="ECO:0000313" key="2">
    <source>
        <dbReference type="Proteomes" id="UP001212997"/>
    </source>
</evidence>
<protein>
    <submittedName>
        <fullName evidence="1">Uncharacterized protein</fullName>
    </submittedName>
</protein>
<proteinExistence type="predicted"/>
<evidence type="ECO:0000313" key="1">
    <source>
        <dbReference type="EMBL" id="KAJ3472945.1"/>
    </source>
</evidence>
<gene>
    <name evidence="1" type="ORF">NLI96_g13192</name>
</gene>
<accession>A0AAD5UNG0</accession>
<keyword evidence="2" id="KW-1185">Reference proteome</keyword>
<reference evidence="1" key="1">
    <citation type="submission" date="2022-07" db="EMBL/GenBank/DDBJ databases">
        <title>Genome Sequence of Physisporinus lineatus.</title>
        <authorList>
            <person name="Buettner E."/>
        </authorList>
    </citation>
    <scope>NUCLEOTIDE SEQUENCE</scope>
    <source>
        <strain evidence="1">VT162</strain>
    </source>
</reference>